<organism evidence="2 3">
    <name type="scientific">Trichoderma longibrachiatum ATCC 18648</name>
    <dbReference type="NCBI Taxonomy" id="983965"/>
    <lineage>
        <taxon>Eukaryota</taxon>
        <taxon>Fungi</taxon>
        <taxon>Dikarya</taxon>
        <taxon>Ascomycota</taxon>
        <taxon>Pezizomycotina</taxon>
        <taxon>Sordariomycetes</taxon>
        <taxon>Hypocreomycetidae</taxon>
        <taxon>Hypocreales</taxon>
        <taxon>Hypocreaceae</taxon>
        <taxon>Trichoderma</taxon>
    </lineage>
</organism>
<evidence type="ECO:0000313" key="2">
    <source>
        <dbReference type="EMBL" id="PTB71580.1"/>
    </source>
</evidence>
<reference evidence="2 3" key="1">
    <citation type="submission" date="2016-07" db="EMBL/GenBank/DDBJ databases">
        <title>Multiple horizontal gene transfer events from other fungi enriched the ability of initially mycotrophic Trichoderma (Ascomycota) to feed on dead plant biomass.</title>
        <authorList>
            <consortium name="DOE Joint Genome Institute"/>
            <person name="Aerts A."/>
            <person name="Atanasova L."/>
            <person name="Chenthamara K."/>
            <person name="Zhang J."/>
            <person name="Grujic M."/>
            <person name="Henrissat B."/>
            <person name="Kuo A."/>
            <person name="Salamov A."/>
            <person name="Lipzen A."/>
            <person name="Labutti K."/>
            <person name="Barry K."/>
            <person name="Miao Y."/>
            <person name="Rahimi M.J."/>
            <person name="Shen Q."/>
            <person name="Grigoriev I.V."/>
            <person name="Kubicek C.P."/>
            <person name="Druzhinina I.S."/>
        </authorList>
    </citation>
    <scope>NUCLEOTIDE SEQUENCE [LARGE SCALE GENOMIC DNA]</scope>
    <source>
        <strain evidence="2 3">ATCC 18648</strain>
    </source>
</reference>
<sequence length="176" mass="20502">MRLPCPPRARGYIHAHRHLSAACLVPRDTCIRTLSADMRRVEATRHNKRIHSSLCSPTWIQISSFFTLPWCNMPSSIDSNSIKRTDHYHLNQSDLPRNKPFCVPTPDPPHERKQKQSRRLHCHHHVPPTKRKQRGTEEEVLHHLKPEDWRAPRNSPAQQSSCSRWKKANTARDALV</sequence>
<dbReference type="EMBL" id="KZ679147">
    <property type="protein sequence ID" value="PTB71580.1"/>
    <property type="molecule type" value="Genomic_DNA"/>
</dbReference>
<keyword evidence="3" id="KW-1185">Reference proteome</keyword>
<dbReference type="AlphaFoldDB" id="A0A2T4BQL4"/>
<evidence type="ECO:0000313" key="3">
    <source>
        <dbReference type="Proteomes" id="UP000240760"/>
    </source>
</evidence>
<dbReference type="Proteomes" id="UP000240760">
    <property type="component" value="Unassembled WGS sequence"/>
</dbReference>
<name>A0A2T4BQL4_TRILO</name>
<accession>A0A2T4BQL4</accession>
<gene>
    <name evidence="2" type="ORF">M440DRAFT_1143015</name>
</gene>
<feature type="region of interest" description="Disordered" evidence="1">
    <location>
        <begin position="90"/>
        <end position="176"/>
    </location>
</feature>
<feature type="compositionally biased region" description="Basic residues" evidence="1">
    <location>
        <begin position="112"/>
        <end position="133"/>
    </location>
</feature>
<feature type="compositionally biased region" description="Basic and acidic residues" evidence="1">
    <location>
        <begin position="134"/>
        <end position="151"/>
    </location>
</feature>
<proteinExistence type="predicted"/>
<protein>
    <submittedName>
        <fullName evidence="2">Uncharacterized protein</fullName>
    </submittedName>
</protein>
<evidence type="ECO:0000256" key="1">
    <source>
        <dbReference type="SAM" id="MobiDB-lite"/>
    </source>
</evidence>